<dbReference type="GO" id="GO:0003723">
    <property type="term" value="F:RNA binding"/>
    <property type="evidence" value="ECO:0007669"/>
    <property type="project" value="InterPro"/>
</dbReference>
<comment type="function">
    <text evidence="5">Responsible for synthesis of pseudouridine from uracil-55 in the psi GC loop of transfer RNAs.</text>
</comment>
<name>A0A7V3RFU4_UNCW3</name>
<dbReference type="PANTHER" id="PTHR13767">
    <property type="entry name" value="TRNA-PSEUDOURIDINE SYNTHASE"/>
    <property type="match status" value="1"/>
</dbReference>
<dbReference type="InterPro" id="IPR020103">
    <property type="entry name" value="PsdUridine_synth_cat_dom_sf"/>
</dbReference>
<keyword evidence="3 5" id="KW-0819">tRNA processing</keyword>
<gene>
    <name evidence="5 7" type="primary">truB</name>
    <name evidence="7" type="ORF">ENX68_00275</name>
</gene>
<protein>
    <recommendedName>
        <fullName evidence="5">tRNA pseudouridine synthase B</fullName>
        <ecNumber evidence="5">5.4.99.25</ecNumber>
    </recommendedName>
    <alternativeName>
        <fullName evidence="5">tRNA pseudouridine(55) synthase</fullName>
        <shortName evidence="5">Psi55 synthase</shortName>
    </alternativeName>
    <alternativeName>
        <fullName evidence="5">tRNA pseudouridylate synthase</fullName>
    </alternativeName>
    <alternativeName>
        <fullName evidence="5">tRNA-uridine isomerase</fullName>
    </alternativeName>
</protein>
<evidence type="ECO:0000256" key="5">
    <source>
        <dbReference type="HAMAP-Rule" id="MF_01080"/>
    </source>
</evidence>
<keyword evidence="4 5" id="KW-0413">Isomerase</keyword>
<dbReference type="GO" id="GO:0160148">
    <property type="term" value="F:tRNA pseudouridine(55) synthase activity"/>
    <property type="evidence" value="ECO:0007669"/>
    <property type="project" value="UniProtKB-EC"/>
</dbReference>
<organism evidence="7">
    <name type="scientific">candidate division WOR-3 bacterium</name>
    <dbReference type="NCBI Taxonomy" id="2052148"/>
    <lineage>
        <taxon>Bacteria</taxon>
        <taxon>Bacteria division WOR-3</taxon>
    </lineage>
</organism>
<evidence type="ECO:0000259" key="6">
    <source>
        <dbReference type="Pfam" id="PF01509"/>
    </source>
</evidence>
<accession>A0A7V3RFU4</accession>
<dbReference type="HAMAP" id="MF_01080">
    <property type="entry name" value="TruB_bact"/>
    <property type="match status" value="1"/>
</dbReference>
<feature type="active site" description="Nucleophile" evidence="5">
    <location>
        <position position="47"/>
    </location>
</feature>
<evidence type="ECO:0000313" key="7">
    <source>
        <dbReference type="EMBL" id="HGE77422.1"/>
    </source>
</evidence>
<dbReference type="GO" id="GO:0031119">
    <property type="term" value="P:tRNA pseudouridine synthesis"/>
    <property type="evidence" value="ECO:0007669"/>
    <property type="project" value="UniProtKB-UniRule"/>
</dbReference>
<dbReference type="InterPro" id="IPR002501">
    <property type="entry name" value="PsdUridine_synth_N"/>
</dbReference>
<dbReference type="NCBIfam" id="TIGR00431">
    <property type="entry name" value="TruB"/>
    <property type="match status" value="1"/>
</dbReference>
<dbReference type="Pfam" id="PF01509">
    <property type="entry name" value="TruB_N"/>
    <property type="match status" value="1"/>
</dbReference>
<comment type="caution">
    <text evidence="7">The sequence shown here is derived from an EMBL/GenBank/DDBJ whole genome shotgun (WGS) entry which is preliminary data.</text>
</comment>
<feature type="domain" description="Pseudouridine synthase II N-terminal" evidence="6">
    <location>
        <begin position="32"/>
        <end position="181"/>
    </location>
</feature>
<sequence>MLKTMTSEIDRIIPVYKPVGFSTFDLIRIFKKKTGYKGKIGHGGTLDPFACGVVLLLLGKATKKFEEIKLWDKVYIAGLRLGIDSETGDIAGEVRKFEPQNIFIPDRESIEKAIKNFIGEIDQKVPLYSAAKYKGRPLYKLAKNGIKVEKSKMVKIYNIELINYRYPILTIRVCCSGGVYIRQLAHDIAEELGTTCLLFYLERERVGNFTIKECYLIEDFEKITIQ</sequence>
<dbReference type="InterPro" id="IPR014780">
    <property type="entry name" value="tRNA_psdUridine_synth_TruB"/>
</dbReference>
<dbReference type="EC" id="5.4.99.25" evidence="5"/>
<dbReference type="SUPFAM" id="SSF55120">
    <property type="entry name" value="Pseudouridine synthase"/>
    <property type="match status" value="1"/>
</dbReference>
<dbReference type="PANTHER" id="PTHR13767:SF2">
    <property type="entry name" value="PSEUDOURIDYLATE SYNTHASE TRUB1"/>
    <property type="match status" value="1"/>
</dbReference>
<evidence type="ECO:0000256" key="2">
    <source>
        <dbReference type="ARBA" id="ARBA00005642"/>
    </source>
</evidence>
<dbReference type="AlphaFoldDB" id="A0A7V3RFU4"/>
<evidence type="ECO:0000256" key="1">
    <source>
        <dbReference type="ARBA" id="ARBA00000385"/>
    </source>
</evidence>
<comment type="catalytic activity">
    <reaction evidence="1 5">
        <text>uridine(55) in tRNA = pseudouridine(55) in tRNA</text>
        <dbReference type="Rhea" id="RHEA:42532"/>
        <dbReference type="Rhea" id="RHEA-COMP:10101"/>
        <dbReference type="Rhea" id="RHEA-COMP:10102"/>
        <dbReference type="ChEBI" id="CHEBI:65314"/>
        <dbReference type="ChEBI" id="CHEBI:65315"/>
        <dbReference type="EC" id="5.4.99.25"/>
    </reaction>
</comment>
<evidence type="ECO:0000256" key="3">
    <source>
        <dbReference type="ARBA" id="ARBA00022694"/>
    </source>
</evidence>
<reference evidence="7" key="1">
    <citation type="journal article" date="2020" name="mSystems">
        <title>Genome- and Community-Level Interaction Insights into Carbon Utilization and Element Cycling Functions of Hydrothermarchaeota in Hydrothermal Sediment.</title>
        <authorList>
            <person name="Zhou Z."/>
            <person name="Liu Y."/>
            <person name="Xu W."/>
            <person name="Pan J."/>
            <person name="Luo Z.H."/>
            <person name="Li M."/>
        </authorList>
    </citation>
    <scope>NUCLEOTIDE SEQUENCE [LARGE SCALE GENOMIC DNA]</scope>
    <source>
        <strain evidence="7">SpSt-961</strain>
    </source>
</reference>
<dbReference type="Gene3D" id="3.30.2350.10">
    <property type="entry name" value="Pseudouridine synthase"/>
    <property type="match status" value="1"/>
</dbReference>
<dbReference type="GO" id="GO:1990481">
    <property type="term" value="P:mRNA pseudouridine synthesis"/>
    <property type="evidence" value="ECO:0007669"/>
    <property type="project" value="TreeGrafter"/>
</dbReference>
<dbReference type="EMBL" id="DTOZ01000014">
    <property type="protein sequence ID" value="HGE77422.1"/>
    <property type="molecule type" value="Genomic_DNA"/>
</dbReference>
<comment type="similarity">
    <text evidence="2 5">Belongs to the pseudouridine synthase TruB family. Type 1 subfamily.</text>
</comment>
<evidence type="ECO:0000256" key="4">
    <source>
        <dbReference type="ARBA" id="ARBA00023235"/>
    </source>
</evidence>
<proteinExistence type="inferred from homology"/>